<dbReference type="AlphaFoldDB" id="A0A0V1M4T9"/>
<feature type="region of interest" description="Disordered" evidence="1">
    <location>
        <begin position="594"/>
        <end position="631"/>
    </location>
</feature>
<feature type="region of interest" description="Disordered" evidence="1">
    <location>
        <begin position="30"/>
        <end position="52"/>
    </location>
</feature>
<comment type="caution">
    <text evidence="2">The sequence shown here is derived from an EMBL/GenBank/DDBJ whole genome shotgun (WGS) entry which is preliminary data.</text>
</comment>
<evidence type="ECO:0000313" key="2">
    <source>
        <dbReference type="EMBL" id="KRZ66704.1"/>
    </source>
</evidence>
<organism evidence="2 3">
    <name type="scientific">Trichinella papuae</name>
    <dbReference type="NCBI Taxonomy" id="268474"/>
    <lineage>
        <taxon>Eukaryota</taxon>
        <taxon>Metazoa</taxon>
        <taxon>Ecdysozoa</taxon>
        <taxon>Nematoda</taxon>
        <taxon>Enoplea</taxon>
        <taxon>Dorylaimia</taxon>
        <taxon>Trichinellida</taxon>
        <taxon>Trichinellidae</taxon>
        <taxon>Trichinella</taxon>
    </lineage>
</organism>
<feature type="compositionally biased region" description="Basic residues" evidence="1">
    <location>
        <begin position="601"/>
        <end position="611"/>
    </location>
</feature>
<name>A0A0V1M4T9_9BILA</name>
<protein>
    <submittedName>
        <fullName evidence="2">Uncharacterized protein</fullName>
    </submittedName>
</protein>
<accession>A0A0V1M4T9</accession>
<proteinExistence type="predicted"/>
<dbReference type="Proteomes" id="UP000054843">
    <property type="component" value="Unassembled WGS sequence"/>
</dbReference>
<reference evidence="2 3" key="1">
    <citation type="submission" date="2015-01" db="EMBL/GenBank/DDBJ databases">
        <title>Evolution of Trichinella species and genotypes.</title>
        <authorList>
            <person name="Korhonen P.K."/>
            <person name="Edoardo P."/>
            <person name="Giuseppe L.R."/>
            <person name="Gasser R.B."/>
        </authorList>
    </citation>
    <scope>NUCLEOTIDE SEQUENCE [LARGE SCALE GENOMIC DNA]</scope>
    <source>
        <strain evidence="2">ISS1980</strain>
    </source>
</reference>
<dbReference type="EMBL" id="JYDO01000229">
    <property type="protein sequence ID" value="KRZ66704.1"/>
    <property type="molecule type" value="Genomic_DNA"/>
</dbReference>
<sequence>MFAWGKPRGAGQSSAGKDFVVWERHMAEKSRLRCEEGSRPGTDKNLVGESPSARKKLKRSWSVENGIGADKIEGRFPGESGTWQKNAGKVVWVWNSGGVDFMGRKRHGAERKPPRLFRGDFVEKTVYGGKRIVEICFGECSPGGTKFWWWGFCGEATARAEKKPPILIRGVYGEKAARGGKMGAKLFVGKPPRDGQNSGSVKAALGQKNGNGVGGEKTALGQAKCRRVFVGKAARGVKRRAKLFLGKTASKGRKFWWCGFCGEETARCRKVACKVVQGSFWRENGTWRKKNCRNLFWGKPPRDGQNSGGGDFVGRKQHGAENKLPILIGGIFGEKTARGTKMRAELFGEVFKRKRHMLLKGVESCLGESRPMRHPILMVWTLWRGNGTVQKGSLHGCSVESRPCRKNVSGVGGEKMALGEAKCSRVFVEETAPGGKEASTVVQLKAVLAEKMEAELVGRKRHWVRQNVGEFLLGKRHVALKGVQSCFGENSPKREKILVVWILWRGSGMVQKGSLGVFGEKTARGGKRIVEICFWESRPGTDKNLVVKAALGQKNGSGVGGAKTTLRQGKCGVDVVEEKQYGAEKKPPMLVEGDFGEKMARGGKNRPRLLGRKPSWAPKTFRGCGGEKTAF</sequence>
<evidence type="ECO:0000256" key="1">
    <source>
        <dbReference type="SAM" id="MobiDB-lite"/>
    </source>
</evidence>
<gene>
    <name evidence="2" type="ORF">T10_319</name>
</gene>
<keyword evidence="3" id="KW-1185">Reference proteome</keyword>
<evidence type="ECO:0000313" key="3">
    <source>
        <dbReference type="Proteomes" id="UP000054843"/>
    </source>
</evidence>
<feature type="compositionally biased region" description="Basic and acidic residues" evidence="1">
    <location>
        <begin position="30"/>
        <end position="42"/>
    </location>
</feature>